<reference evidence="11 12" key="1">
    <citation type="journal article" date="2009" name="Science">
        <title>Green evolution and dynamic adaptations revealed by genomes of the marine picoeukaryotes Micromonas.</title>
        <authorList>
            <person name="Worden A.Z."/>
            <person name="Lee J.H."/>
            <person name="Mock T."/>
            <person name="Rouze P."/>
            <person name="Simmons M.P."/>
            <person name="Aerts A.L."/>
            <person name="Allen A.E."/>
            <person name="Cuvelier M.L."/>
            <person name="Derelle E."/>
            <person name="Everett M.V."/>
            <person name="Foulon E."/>
            <person name="Grimwood J."/>
            <person name="Gundlach H."/>
            <person name="Henrissat B."/>
            <person name="Napoli C."/>
            <person name="McDonald S.M."/>
            <person name="Parker M.S."/>
            <person name="Rombauts S."/>
            <person name="Salamov A."/>
            <person name="Von Dassow P."/>
            <person name="Badger J.H."/>
            <person name="Coutinho P.M."/>
            <person name="Demir E."/>
            <person name="Dubchak I."/>
            <person name="Gentemann C."/>
            <person name="Eikrem W."/>
            <person name="Gready J.E."/>
            <person name="John U."/>
            <person name="Lanier W."/>
            <person name="Lindquist E.A."/>
            <person name="Lucas S."/>
            <person name="Mayer K.F."/>
            <person name="Moreau H."/>
            <person name="Not F."/>
            <person name="Otillar R."/>
            <person name="Panaud O."/>
            <person name="Pangilinan J."/>
            <person name="Paulsen I."/>
            <person name="Piegu B."/>
            <person name="Poliakov A."/>
            <person name="Robbens S."/>
            <person name="Schmutz J."/>
            <person name="Toulza E."/>
            <person name="Wyss T."/>
            <person name="Zelensky A."/>
            <person name="Zhou K."/>
            <person name="Armbrust E.V."/>
            <person name="Bhattacharya D."/>
            <person name="Goodenough U.W."/>
            <person name="Van de Peer Y."/>
            <person name="Grigoriev I.V."/>
        </authorList>
    </citation>
    <scope>NUCLEOTIDE SEQUENCE [LARGE SCALE GENOMIC DNA]</scope>
    <source>
        <strain evidence="11 12">CCMP1545</strain>
    </source>
</reference>
<evidence type="ECO:0000256" key="1">
    <source>
        <dbReference type="ARBA" id="ARBA00001947"/>
    </source>
</evidence>
<evidence type="ECO:0000313" key="11">
    <source>
        <dbReference type="EMBL" id="EEH59188.1"/>
    </source>
</evidence>
<evidence type="ECO:0000256" key="8">
    <source>
        <dbReference type="ARBA" id="ARBA00023049"/>
    </source>
</evidence>
<proteinExistence type="inferred from homology"/>
<accession>C1MNA2</accession>
<dbReference type="EMBL" id="GG663737">
    <property type="protein sequence ID" value="EEH59188.1"/>
    <property type="molecule type" value="Genomic_DNA"/>
</dbReference>
<evidence type="ECO:0000256" key="2">
    <source>
        <dbReference type="ARBA" id="ARBA00004173"/>
    </source>
</evidence>
<keyword evidence="7" id="KW-0862">Zinc</keyword>
<dbReference type="KEGG" id="mpp:MICPUCDRAFT_26050"/>
<dbReference type="OrthoDB" id="10250783at2759"/>
<organism evidence="12">
    <name type="scientific">Micromonas pusilla (strain CCMP1545)</name>
    <name type="common">Picoplanktonic green alga</name>
    <dbReference type="NCBI Taxonomy" id="564608"/>
    <lineage>
        <taxon>Eukaryota</taxon>
        <taxon>Viridiplantae</taxon>
        <taxon>Chlorophyta</taxon>
        <taxon>Mamiellophyceae</taxon>
        <taxon>Mamiellales</taxon>
        <taxon>Mamiellaceae</taxon>
        <taxon>Micromonas</taxon>
    </lineage>
</organism>
<evidence type="ECO:0000256" key="7">
    <source>
        <dbReference type="ARBA" id="ARBA00022833"/>
    </source>
</evidence>
<keyword evidence="6" id="KW-0378">Hydrolase</keyword>
<evidence type="ECO:0000256" key="5">
    <source>
        <dbReference type="ARBA" id="ARBA00022723"/>
    </source>
</evidence>
<evidence type="ECO:0000256" key="3">
    <source>
        <dbReference type="ARBA" id="ARBA00007575"/>
    </source>
</evidence>
<keyword evidence="9" id="KW-0496">Mitochondrion</keyword>
<evidence type="ECO:0000256" key="6">
    <source>
        <dbReference type="ARBA" id="ARBA00022801"/>
    </source>
</evidence>
<dbReference type="FunFam" id="3.30.830.10:FF:000009">
    <property type="entry name" value="Presequence protease, mitochondrial"/>
    <property type="match status" value="1"/>
</dbReference>
<dbReference type="PANTHER" id="PTHR43016">
    <property type="entry name" value="PRESEQUENCE PROTEASE"/>
    <property type="match status" value="1"/>
</dbReference>
<keyword evidence="12" id="KW-1185">Reference proteome</keyword>
<dbReference type="MEROPS" id="M16.012"/>
<dbReference type="InterPro" id="IPR011249">
    <property type="entry name" value="Metalloenz_LuxS/M16"/>
</dbReference>
<dbReference type="InterPro" id="IPR055130">
    <property type="entry name" value="PreP_C"/>
</dbReference>
<gene>
    <name evidence="11" type="ORF">MICPUCDRAFT_26050</name>
</gene>
<dbReference type="STRING" id="564608.C1MNA2"/>
<comment type="cofactor">
    <cofactor evidence="1">
        <name>Zn(2+)</name>
        <dbReference type="ChEBI" id="CHEBI:29105"/>
    </cofactor>
</comment>
<feature type="domain" description="Peptidase M16C associated" evidence="10">
    <location>
        <begin position="426"/>
        <end position="675"/>
    </location>
</feature>
<comment type="subcellular location">
    <subcellularLocation>
        <location evidence="2">Mitochondrion</location>
    </subcellularLocation>
</comment>
<protein>
    <submittedName>
        <fullName evidence="11">Predicted protein</fullName>
    </submittedName>
</protein>
<dbReference type="AlphaFoldDB" id="C1MNA2"/>
<dbReference type="SUPFAM" id="SSF63411">
    <property type="entry name" value="LuxS/MPP-like metallohydrolase"/>
    <property type="match status" value="4"/>
</dbReference>
<dbReference type="GO" id="GO:0005739">
    <property type="term" value="C:mitochondrion"/>
    <property type="evidence" value="ECO:0007669"/>
    <property type="project" value="UniProtKB-SubCell"/>
</dbReference>
<dbReference type="Pfam" id="PF05193">
    <property type="entry name" value="Peptidase_M16_C"/>
    <property type="match status" value="1"/>
</dbReference>
<keyword evidence="4" id="KW-0645">Protease</keyword>
<dbReference type="GO" id="GO:0004222">
    <property type="term" value="F:metalloendopeptidase activity"/>
    <property type="evidence" value="ECO:0007669"/>
    <property type="project" value="TreeGrafter"/>
</dbReference>
<dbReference type="InterPro" id="IPR007863">
    <property type="entry name" value="Peptidase_M16_C"/>
</dbReference>
<dbReference type="OMA" id="NYLYYIR"/>
<dbReference type="RefSeq" id="XP_003057543.1">
    <property type="nucleotide sequence ID" value="XM_003057497.1"/>
</dbReference>
<sequence length="945" mass="104302">MSLSNDDENKCFGVTFRTPPENSTGIPHILEHSVLCGSRKYPIKEPFVELIKGSLNTFLNAMTYPDRTCYPVASCNLQDFKNLVDVYLDAVFHPNCMTNEKTFLQEGWHYELDDKDAEMTFKGVVFNEMKGVYSSPDSVLATACQQALFPDNTYGVDSGGDPRVIPDLSFQEFQEFHGKFYHPSNARMWFYGDDDVSDRLKLLNDFLDEFDKKDVDSSIATQPFFTEPRRVVKSYIAGEGEEQQKSFVQVNWLLNDGPFDVETGLAVGFLDNLLLGSPAAPLRMALEESGLGEAIVGWGLEDELRQPTFAIGLKGVAKEDVPKVEALIEATIAKIAEEGFTREAIDSSVNTIEFSMRENNTGRFPRGLSLMLRSLSAWLYEKDPFQPLRFEGPLADLKAKMAAGDVFKPLLKKLLIDNAHKVTVELNPDATLASKQEADEKTRIAEYRAGLSPEDIERVVAETEELKTLQETPDSPEATACVPTLEIGDIPKTSKAIPSETSSIGETTVLTHDLFTNDILYAEHLMDLHAVPMDLMPLVPLWCRAMQRMGTNKRDFVEFDQTMGAQTGGFSLSPFTSSMRGSDDVAAYLMLRGKCTSAQSGMMHDLMTEMLLDAKLTDRDVFKQLVNESRTGMESRVQAGGHSVAAGRLDAQDSVAGYVSEQLGGLAQLEYLRALAKRVDSDWDSVVADLEKIRAAVVQRAGSVTNLTADANTLDRVNASVTGFLDALPATGVGSATEPWSPSLVLSPVNELITVPTQVGYVGKAANLYKAGYDLHGSAYVVNKLLGTTWLWDRVRVVGGAYGGFSDFDSHSGMFTYLSYRDPNLMKTVENYDGTVDYLKSLEIGGDELTKAIIGTMGDIDAYQLPDAKRYTSLMRHLLKVSDEERQERREQILSTSQKDFRAFGEALEATRAPGAKVCAVVSPEAAEKAVKERPDLDFKVTSVM</sequence>
<dbReference type="Pfam" id="PF00675">
    <property type="entry name" value="Peptidase_M16"/>
    <property type="match status" value="1"/>
</dbReference>
<evidence type="ECO:0000313" key="12">
    <source>
        <dbReference type="Proteomes" id="UP000001876"/>
    </source>
</evidence>
<dbReference type="GO" id="GO:0016485">
    <property type="term" value="P:protein processing"/>
    <property type="evidence" value="ECO:0007669"/>
    <property type="project" value="TreeGrafter"/>
</dbReference>
<dbReference type="GeneID" id="9682982"/>
<evidence type="ECO:0000259" key="10">
    <source>
        <dbReference type="SMART" id="SM01264"/>
    </source>
</evidence>
<dbReference type="PANTHER" id="PTHR43016:SF13">
    <property type="entry name" value="PRESEQUENCE PROTEASE, MITOCHONDRIAL"/>
    <property type="match status" value="1"/>
</dbReference>
<keyword evidence="8" id="KW-0482">Metalloprotease</keyword>
<comment type="similarity">
    <text evidence="3">Belongs to the peptidase M16 family. PreP subfamily.</text>
</comment>
<dbReference type="Gene3D" id="3.30.830.10">
    <property type="entry name" value="Metalloenzyme, LuxS/M16 peptidase-like"/>
    <property type="match status" value="4"/>
</dbReference>
<dbReference type="InterPro" id="IPR013578">
    <property type="entry name" value="Peptidase_M16C_assoc"/>
</dbReference>
<dbReference type="GO" id="GO:0046872">
    <property type="term" value="F:metal ion binding"/>
    <property type="evidence" value="ECO:0007669"/>
    <property type="project" value="UniProtKB-KW"/>
</dbReference>
<dbReference type="Pfam" id="PF22516">
    <property type="entry name" value="PreP_C"/>
    <property type="match status" value="1"/>
</dbReference>
<evidence type="ECO:0000256" key="9">
    <source>
        <dbReference type="ARBA" id="ARBA00023128"/>
    </source>
</evidence>
<dbReference type="eggNOG" id="KOG2019">
    <property type="taxonomic scope" value="Eukaryota"/>
</dbReference>
<dbReference type="Pfam" id="PF08367">
    <property type="entry name" value="M16C_assoc"/>
    <property type="match status" value="1"/>
</dbReference>
<dbReference type="InterPro" id="IPR011765">
    <property type="entry name" value="Pept_M16_N"/>
</dbReference>
<evidence type="ECO:0000256" key="4">
    <source>
        <dbReference type="ARBA" id="ARBA00022670"/>
    </source>
</evidence>
<dbReference type="SMART" id="SM01264">
    <property type="entry name" value="M16C_associated"/>
    <property type="match status" value="1"/>
</dbReference>
<dbReference type="Proteomes" id="UP000001876">
    <property type="component" value="Unassembled WGS sequence"/>
</dbReference>
<keyword evidence="5" id="KW-0479">Metal-binding</keyword>
<dbReference type="FunFam" id="3.30.830.10:FF:000034">
    <property type="entry name" value="presequence protease 1, chloroplastic/mitochondrial"/>
    <property type="match status" value="1"/>
</dbReference>
<name>C1MNA2_MICPC</name>